<dbReference type="RefSeq" id="WP_170106173.1">
    <property type="nucleotide sequence ID" value="NZ_CP051672.1"/>
</dbReference>
<evidence type="ECO:0000313" key="2">
    <source>
        <dbReference type="Proteomes" id="UP000501982"/>
    </source>
</evidence>
<gene>
    <name evidence="1" type="ORF">HHO38_17925</name>
</gene>
<name>A0A7L5EL49_PARDI</name>
<evidence type="ECO:0000313" key="1">
    <source>
        <dbReference type="EMBL" id="QJE30049.1"/>
    </source>
</evidence>
<accession>A0A7L5EL49</accession>
<organism evidence="1 2">
    <name type="scientific">Parabacteroides distasonis</name>
    <dbReference type="NCBI Taxonomy" id="823"/>
    <lineage>
        <taxon>Bacteria</taxon>
        <taxon>Pseudomonadati</taxon>
        <taxon>Bacteroidota</taxon>
        <taxon>Bacteroidia</taxon>
        <taxon>Bacteroidales</taxon>
        <taxon>Tannerellaceae</taxon>
        <taxon>Parabacteroides</taxon>
    </lineage>
</organism>
<protein>
    <submittedName>
        <fullName evidence="1">Uncharacterized protein</fullName>
    </submittedName>
</protein>
<dbReference type="AlphaFoldDB" id="A0A7L5EL49"/>
<dbReference type="Proteomes" id="UP000501982">
    <property type="component" value="Chromosome"/>
</dbReference>
<dbReference type="EMBL" id="CP051672">
    <property type="protein sequence ID" value="QJE30049.1"/>
    <property type="molecule type" value="Genomic_DNA"/>
</dbReference>
<proteinExistence type="predicted"/>
<reference evidence="1 2" key="1">
    <citation type="submission" date="2020-04" db="EMBL/GenBank/DDBJ databases">
        <title>Complete Genomes and Methylome analysis of CBBP consortium that reverse antibiotic-induced susceptibility to vancomycin-resistant Enterococcus faecium infection.</title>
        <authorList>
            <person name="Fomenkov A."/>
            <person name="Zhang Z."/>
            <person name="Pamer E."/>
            <person name="Roberts R.J."/>
        </authorList>
    </citation>
    <scope>NUCLEOTIDE SEQUENCE [LARGE SCALE GENOMIC DNA]</scope>
    <source>
        <strain evidence="2">CBBP</strain>
    </source>
</reference>
<sequence>MKLQTLCFEGDYALEKREKEKSNYCYVNLYAVTFGIAQFILTELQPIDLDGCGKLTICANVEPQNETYEPGYHTSPELGVSWYNLDLETSRKLYEFYTSGKIFSWELGDEFVNYVSNLVLDILVEIDRVQGGKNSLAERRNDILERMRECGYEKEILLERYSKLRCDRKYRAKVYRCIGHGTGDAIRVDLVRCATDEVVVSKWLHDELPNTGDMAGAVTKTAWDGNAFHVTFYRSEPSWIETVELPENE</sequence>